<accession>A0ABP9SHT6</accession>
<dbReference type="PANTHER" id="PTHR30134">
    <property type="entry name" value="HYDROGENASE PROTEIN ASSEMBLY PROTEIN, NICKEL CHAPERONE"/>
    <property type="match status" value="1"/>
</dbReference>
<evidence type="ECO:0000256" key="4">
    <source>
        <dbReference type="ARBA" id="ARBA00022741"/>
    </source>
</evidence>
<keyword evidence="5" id="KW-0378">Hydrolase</keyword>
<evidence type="ECO:0000313" key="9">
    <source>
        <dbReference type="EMBL" id="GAA5195528.1"/>
    </source>
</evidence>
<evidence type="ECO:0000259" key="8">
    <source>
        <dbReference type="Pfam" id="PF02492"/>
    </source>
</evidence>
<dbReference type="SUPFAM" id="SSF52540">
    <property type="entry name" value="P-loop containing nucleoside triphosphate hydrolases"/>
    <property type="match status" value="1"/>
</dbReference>
<dbReference type="EMBL" id="BAABJQ010000024">
    <property type="protein sequence ID" value="GAA5195528.1"/>
    <property type="molecule type" value="Genomic_DNA"/>
</dbReference>
<dbReference type="Proteomes" id="UP001501570">
    <property type="component" value="Unassembled WGS sequence"/>
</dbReference>
<dbReference type="PIRSF" id="PIRSF005624">
    <property type="entry name" value="Ni-bind_GTPase"/>
    <property type="match status" value="1"/>
</dbReference>
<organism evidence="9 10">
    <name type="scientific">Rugosimonospora acidiphila</name>
    <dbReference type="NCBI Taxonomy" id="556531"/>
    <lineage>
        <taxon>Bacteria</taxon>
        <taxon>Bacillati</taxon>
        <taxon>Actinomycetota</taxon>
        <taxon>Actinomycetes</taxon>
        <taxon>Micromonosporales</taxon>
        <taxon>Micromonosporaceae</taxon>
        <taxon>Rugosimonospora</taxon>
    </lineage>
</organism>
<keyword evidence="10" id="KW-1185">Reference proteome</keyword>
<dbReference type="InterPro" id="IPR004392">
    <property type="entry name" value="Hyd_mat_HypB"/>
</dbReference>
<evidence type="ECO:0000256" key="5">
    <source>
        <dbReference type="ARBA" id="ARBA00022801"/>
    </source>
</evidence>
<dbReference type="NCBIfam" id="TIGR00073">
    <property type="entry name" value="hypB"/>
    <property type="match status" value="1"/>
</dbReference>
<dbReference type="CDD" id="cd05390">
    <property type="entry name" value="HypB"/>
    <property type="match status" value="1"/>
</dbReference>
<reference evidence="10" key="1">
    <citation type="journal article" date="2019" name="Int. J. Syst. Evol. Microbiol.">
        <title>The Global Catalogue of Microorganisms (GCM) 10K type strain sequencing project: providing services to taxonomists for standard genome sequencing and annotation.</title>
        <authorList>
            <consortium name="The Broad Institute Genomics Platform"/>
            <consortium name="The Broad Institute Genome Sequencing Center for Infectious Disease"/>
            <person name="Wu L."/>
            <person name="Ma J."/>
        </authorList>
    </citation>
    <scope>NUCLEOTIDE SEQUENCE [LARGE SCALE GENOMIC DNA]</scope>
    <source>
        <strain evidence="10">JCM 18304</strain>
    </source>
</reference>
<dbReference type="RefSeq" id="WP_345635675.1">
    <property type="nucleotide sequence ID" value="NZ_BAABJQ010000024.1"/>
</dbReference>
<comment type="caution">
    <text evidence="9">The sequence shown here is derived from an EMBL/GenBank/DDBJ whole genome shotgun (WGS) entry which is preliminary data.</text>
</comment>
<keyword evidence="3" id="KW-0479">Metal-binding</keyword>
<feature type="domain" description="CobW/HypB/UreG nucleotide-binding" evidence="8">
    <location>
        <begin position="42"/>
        <end position="197"/>
    </location>
</feature>
<sequence>MCGTCGCAAPTTIALEQRVLEKNDLLAERNREWFARRHILAVNLMSSPGSGKTTLLERTVRAMAERAPVFVIEGDQATGLDSGRIRAAGARALQINTGAGCHLDAAMVARGLRELDPPEGSLLFVENVGNLVCPALFDLGESARVVVASVTEGADKPLKYPHMFRCADLLLLNKVDLLPHLDVDLAAFERAAASVRPGLVPLPVSATRGDGLESWYGWLRARAPRSSAPGEVRGGLLAQPGMRAVHRG</sequence>
<keyword evidence="2" id="KW-0533">Nickel</keyword>
<dbReference type="Pfam" id="PF02492">
    <property type="entry name" value="cobW"/>
    <property type="match status" value="1"/>
</dbReference>
<protein>
    <submittedName>
        <fullName evidence="9">Hydrogenase nickel incorporation protein HypB</fullName>
    </submittedName>
</protein>
<evidence type="ECO:0000256" key="6">
    <source>
        <dbReference type="ARBA" id="ARBA00022833"/>
    </source>
</evidence>
<evidence type="ECO:0000313" key="10">
    <source>
        <dbReference type="Proteomes" id="UP001501570"/>
    </source>
</evidence>
<name>A0ABP9SHT6_9ACTN</name>
<dbReference type="InterPro" id="IPR027417">
    <property type="entry name" value="P-loop_NTPase"/>
</dbReference>
<keyword evidence="6" id="KW-0862">Zinc</keyword>
<evidence type="ECO:0000256" key="7">
    <source>
        <dbReference type="ARBA" id="ARBA00023134"/>
    </source>
</evidence>
<proteinExistence type="inferred from homology"/>
<comment type="similarity">
    <text evidence="1">Belongs to the SIMIBI class G3E GTPase family. HypB/HupM subfamily.</text>
</comment>
<dbReference type="InterPro" id="IPR003495">
    <property type="entry name" value="CobW/HypB/UreG_nucleotide-bd"/>
</dbReference>
<keyword evidence="7" id="KW-0342">GTP-binding</keyword>
<evidence type="ECO:0000256" key="3">
    <source>
        <dbReference type="ARBA" id="ARBA00022723"/>
    </source>
</evidence>
<gene>
    <name evidence="9" type="primary">hypB</name>
    <name evidence="9" type="ORF">GCM10023322_62420</name>
</gene>
<evidence type="ECO:0000256" key="1">
    <source>
        <dbReference type="ARBA" id="ARBA00006211"/>
    </source>
</evidence>
<dbReference type="PANTHER" id="PTHR30134:SF2">
    <property type="entry name" value="HYDROGENASE MATURATION FACTOR HYPB"/>
    <property type="match status" value="1"/>
</dbReference>
<keyword evidence="4" id="KW-0547">Nucleotide-binding</keyword>
<evidence type="ECO:0000256" key="2">
    <source>
        <dbReference type="ARBA" id="ARBA00022596"/>
    </source>
</evidence>
<dbReference type="Gene3D" id="3.40.50.300">
    <property type="entry name" value="P-loop containing nucleotide triphosphate hydrolases"/>
    <property type="match status" value="1"/>
</dbReference>